<evidence type="ECO:0000313" key="1">
    <source>
        <dbReference type="EMBL" id="KAI3708648.1"/>
    </source>
</evidence>
<comment type="caution">
    <text evidence="1">The sequence shown here is derived from an EMBL/GenBank/DDBJ whole genome shotgun (WGS) entry which is preliminary data.</text>
</comment>
<protein>
    <submittedName>
        <fullName evidence="1">Uncharacterized protein</fullName>
    </submittedName>
</protein>
<keyword evidence="2" id="KW-1185">Reference proteome</keyword>
<reference evidence="2" key="1">
    <citation type="journal article" date="2022" name="Mol. Ecol. Resour.">
        <title>The genomes of chicory, endive, great burdock and yacon provide insights into Asteraceae palaeo-polyploidization history and plant inulin production.</title>
        <authorList>
            <person name="Fan W."/>
            <person name="Wang S."/>
            <person name="Wang H."/>
            <person name="Wang A."/>
            <person name="Jiang F."/>
            <person name="Liu H."/>
            <person name="Zhao H."/>
            <person name="Xu D."/>
            <person name="Zhang Y."/>
        </authorList>
    </citation>
    <scope>NUCLEOTIDE SEQUENCE [LARGE SCALE GENOMIC DNA]</scope>
    <source>
        <strain evidence="2">cv. Punajuju</strain>
    </source>
</reference>
<organism evidence="1 2">
    <name type="scientific">Cichorium intybus</name>
    <name type="common">Chicory</name>
    <dbReference type="NCBI Taxonomy" id="13427"/>
    <lineage>
        <taxon>Eukaryota</taxon>
        <taxon>Viridiplantae</taxon>
        <taxon>Streptophyta</taxon>
        <taxon>Embryophyta</taxon>
        <taxon>Tracheophyta</taxon>
        <taxon>Spermatophyta</taxon>
        <taxon>Magnoliopsida</taxon>
        <taxon>eudicotyledons</taxon>
        <taxon>Gunneridae</taxon>
        <taxon>Pentapetalae</taxon>
        <taxon>asterids</taxon>
        <taxon>campanulids</taxon>
        <taxon>Asterales</taxon>
        <taxon>Asteraceae</taxon>
        <taxon>Cichorioideae</taxon>
        <taxon>Cichorieae</taxon>
        <taxon>Cichoriinae</taxon>
        <taxon>Cichorium</taxon>
    </lineage>
</organism>
<proteinExistence type="predicted"/>
<dbReference type="EMBL" id="CM042015">
    <property type="protein sequence ID" value="KAI3708648.1"/>
    <property type="molecule type" value="Genomic_DNA"/>
</dbReference>
<sequence>MPPRRRNVRRAPVTTPEPPMMDSATFQAAVTAAVAAAIAQINSNGTNGNGSRNGTNDSTNGETSNQSRACTYKDFANCKPVTFHGTGGVLALTIWIEKTESIFDISACPEEFKVKFAACTFAETAMSWWKGHVKTLTLPVANSMTLYLGLSPQIQGNVKAASPATFDSAKRLAQRLVDHGVRQGTMTSKTEQPKEKDHKRKPWNRGRRQPNQENAKRQQIVAVRAATVPNTPTATKQYNGTLPKCNKCNFHHTGACREMHCSNCNKKGHTARFCKAPVPQTTQASNAGVSQACYGCGETGHFKRDCPKTKNVGRNGRVLAMGRAEAVEDPTVVTGTFLVNNSYAYILFDSGAERSFVSHEFKNLLKQKSQPLTETFTVEMTNGKTESTNDIYIGCTLTLDDHSFQIDLMPVGIGSFDVIVGMDWLIPHHADVMCYERAIRLHLPDDKTLVIYAHVVDEKKEVKSIKEIPEVCDFSDVFPEDLPRVPPARQVEFRIDLILGATPVAKAPYRLAPAEMQELSSQLNELLSKGFIRPSFSPWGAPVLFVKKTDGSFRMCIDYRELNKLTIKNRYPLPRIDNLFDQLQGSSYFSKIDLRSGYHQLRVQEEDVPKTAFITRYGHYEFVVMPFGLTNAPAVFMDLMNRVFRPYLDKFEAPRTPTEIRQFLGLAGYYRRFIHNFSKIAKPLTALTQKGVTFKWEDKQDTAFQTLKKALCSAPILSLPEGTEDFVVYCDASNQGLGCVLMQRGKVIAYASRQLKTHKVNYTTHDLELGAVVFALKMWRHYLYDTKCMVFTDHKSLQHILNKKELNMRQRRWVELLSDYECEICYHPGKANVVADALSRKEYSGRRVKSLSITIHSHLSTQIKEAQLEALKPENVANEALRGMDKNLEVKDDGARYLMNQIWTPRFGGYRDVIMNEAHKTRYSVHPGSDKRYLDLKKLYWWPNMKAEIATYVGKCLTCAKVKVEYQKPSGLLQQPEIPEWKWERITMEFITKLPKTTGGLDTIWVIVDRLTKSAHFLPIKETDKMEKLTRTYIKEIVRLHGAPISIISDRDSRFTSRFWQSLQKALGTRLDMSTSYHPQTDGQSERTIQTLEDMLRACVIDFGKVWDIHLPLIEFSYNNSYHTSIKVAPFEALYRRKCRSPLCWAEVGDTQLARGQVPNSTLTGPEIIRETTEKIVQIRERLKASRDRQKSYADKRRKPLEFQVGDRVLLKVLPWKGMIRFGKRGKLNPRYIGPFEILARIDPVAYKLQLPQELSNVHPTFHVSNLKKCLSDETLVIPLDEIEVNENLHFVEEPVEIMDREIKKTKQSRISIVKVRWSAKRGPEFTWEREDQMKQKYPHLFPNP</sequence>
<gene>
    <name evidence="1" type="ORF">L2E82_37959</name>
</gene>
<name>A0ACB9AGZ3_CICIN</name>
<accession>A0ACB9AGZ3</accession>
<dbReference type="Proteomes" id="UP001055811">
    <property type="component" value="Linkage Group LG07"/>
</dbReference>
<evidence type="ECO:0000313" key="2">
    <source>
        <dbReference type="Proteomes" id="UP001055811"/>
    </source>
</evidence>
<reference evidence="1 2" key="2">
    <citation type="journal article" date="2022" name="Mol. Ecol. Resour.">
        <title>The genomes of chicory, endive, great burdock and yacon provide insights into Asteraceae paleo-polyploidization history and plant inulin production.</title>
        <authorList>
            <person name="Fan W."/>
            <person name="Wang S."/>
            <person name="Wang H."/>
            <person name="Wang A."/>
            <person name="Jiang F."/>
            <person name="Liu H."/>
            <person name="Zhao H."/>
            <person name="Xu D."/>
            <person name="Zhang Y."/>
        </authorList>
    </citation>
    <scope>NUCLEOTIDE SEQUENCE [LARGE SCALE GENOMIC DNA]</scope>
    <source>
        <strain evidence="2">cv. Punajuju</strain>
        <tissue evidence="1">Leaves</tissue>
    </source>
</reference>